<comment type="caution">
    <text evidence="2">The sequence shown here is derived from an EMBL/GenBank/DDBJ whole genome shotgun (WGS) entry which is preliminary data.</text>
</comment>
<proteinExistence type="predicted"/>
<evidence type="ECO:0000259" key="1">
    <source>
        <dbReference type="Pfam" id="PF00403"/>
    </source>
</evidence>
<sequence>MDNNNVTVILPIQGMTCSGCESHINRTLEKTSAKNIKTSFRKKETRFQISETEIEKVKALIAEETGYKVGKENILTSIEEFDNEKEVLHQKGFFSKMKELFRS</sequence>
<dbReference type="Proteomes" id="UP000297975">
    <property type="component" value="Unassembled WGS sequence"/>
</dbReference>
<dbReference type="EMBL" id="SOPW01000013">
    <property type="protein sequence ID" value="TFB18522.1"/>
    <property type="molecule type" value="Genomic_DNA"/>
</dbReference>
<accession>A0A4Y8IF93</accession>
<dbReference type="Pfam" id="PF00403">
    <property type="entry name" value="HMA"/>
    <property type="match status" value="1"/>
</dbReference>
<evidence type="ECO:0000313" key="2">
    <source>
        <dbReference type="EMBL" id="TFB18522.1"/>
    </source>
</evidence>
<name>A0A4Y8IF93_9BACI</name>
<feature type="domain" description="HMA" evidence="1">
    <location>
        <begin position="12"/>
        <end position="68"/>
    </location>
</feature>
<evidence type="ECO:0000313" key="3">
    <source>
        <dbReference type="Proteomes" id="UP000297975"/>
    </source>
</evidence>
<dbReference type="InterPro" id="IPR036163">
    <property type="entry name" value="HMA_dom_sf"/>
</dbReference>
<organism evidence="2 3">
    <name type="scientific">Filobacillus milosensis</name>
    <dbReference type="NCBI Taxonomy" id="94137"/>
    <lineage>
        <taxon>Bacteria</taxon>
        <taxon>Bacillati</taxon>
        <taxon>Bacillota</taxon>
        <taxon>Bacilli</taxon>
        <taxon>Bacillales</taxon>
        <taxon>Bacillaceae</taxon>
        <taxon>Filobacillus</taxon>
    </lineage>
</organism>
<dbReference type="AlphaFoldDB" id="A0A4Y8IF93"/>
<reference evidence="2 3" key="1">
    <citation type="submission" date="2019-03" db="EMBL/GenBank/DDBJ databases">
        <authorList>
            <person name="He R.-H."/>
        </authorList>
    </citation>
    <scope>NUCLEOTIDE SEQUENCE [LARGE SCALE GENOMIC DNA]</scope>
    <source>
        <strain evidence="3">SH 714</strain>
    </source>
</reference>
<keyword evidence="3" id="KW-1185">Reference proteome</keyword>
<dbReference type="RefSeq" id="WP_134340727.1">
    <property type="nucleotide sequence ID" value="NZ_SOPW01000013.1"/>
</dbReference>
<dbReference type="InterPro" id="IPR006121">
    <property type="entry name" value="HMA_dom"/>
</dbReference>
<dbReference type="Gene3D" id="3.30.70.100">
    <property type="match status" value="1"/>
</dbReference>
<dbReference type="CDD" id="cd00371">
    <property type="entry name" value="HMA"/>
    <property type="match status" value="1"/>
</dbReference>
<gene>
    <name evidence="2" type="ORF">E3U55_12075</name>
</gene>
<dbReference type="GO" id="GO:0046872">
    <property type="term" value="F:metal ion binding"/>
    <property type="evidence" value="ECO:0007669"/>
    <property type="project" value="InterPro"/>
</dbReference>
<dbReference type="SUPFAM" id="SSF55008">
    <property type="entry name" value="HMA, heavy metal-associated domain"/>
    <property type="match status" value="1"/>
</dbReference>
<protein>
    <submittedName>
        <fullName evidence="2">Heavy-metal-associated domain-containing protein</fullName>
    </submittedName>
</protein>
<dbReference type="OrthoDB" id="9813965at2"/>